<reference evidence="2" key="1">
    <citation type="journal article" date="2023" name="Nat. Plants">
        <title>Single-cell RNA sequencing provides a high-resolution roadmap for understanding the multicellular compartmentation of specialized metabolism.</title>
        <authorList>
            <person name="Sun S."/>
            <person name="Shen X."/>
            <person name="Li Y."/>
            <person name="Li Y."/>
            <person name="Wang S."/>
            <person name="Li R."/>
            <person name="Zhang H."/>
            <person name="Shen G."/>
            <person name="Guo B."/>
            <person name="Wei J."/>
            <person name="Xu J."/>
            <person name="St-Pierre B."/>
            <person name="Chen S."/>
            <person name="Sun C."/>
        </authorList>
    </citation>
    <scope>NUCLEOTIDE SEQUENCE [LARGE SCALE GENOMIC DNA]</scope>
</reference>
<dbReference type="EMBL" id="CM044705">
    <property type="protein sequence ID" value="KAI5662051.1"/>
    <property type="molecule type" value="Genomic_DNA"/>
</dbReference>
<evidence type="ECO:0000313" key="1">
    <source>
        <dbReference type="EMBL" id="KAI5662051.1"/>
    </source>
</evidence>
<comment type="caution">
    <text evidence="1">The sequence shown here is derived from an EMBL/GenBank/DDBJ whole genome shotgun (WGS) entry which is preliminary data.</text>
</comment>
<keyword evidence="2" id="KW-1185">Reference proteome</keyword>
<evidence type="ECO:0000313" key="2">
    <source>
        <dbReference type="Proteomes" id="UP001060085"/>
    </source>
</evidence>
<proteinExistence type="predicted"/>
<organism evidence="1 2">
    <name type="scientific">Catharanthus roseus</name>
    <name type="common">Madagascar periwinkle</name>
    <name type="synonym">Vinca rosea</name>
    <dbReference type="NCBI Taxonomy" id="4058"/>
    <lineage>
        <taxon>Eukaryota</taxon>
        <taxon>Viridiplantae</taxon>
        <taxon>Streptophyta</taxon>
        <taxon>Embryophyta</taxon>
        <taxon>Tracheophyta</taxon>
        <taxon>Spermatophyta</taxon>
        <taxon>Magnoliopsida</taxon>
        <taxon>eudicotyledons</taxon>
        <taxon>Gunneridae</taxon>
        <taxon>Pentapetalae</taxon>
        <taxon>asterids</taxon>
        <taxon>lamiids</taxon>
        <taxon>Gentianales</taxon>
        <taxon>Apocynaceae</taxon>
        <taxon>Rauvolfioideae</taxon>
        <taxon>Vinceae</taxon>
        <taxon>Catharanthinae</taxon>
        <taxon>Catharanthus</taxon>
    </lineage>
</organism>
<dbReference type="Proteomes" id="UP001060085">
    <property type="component" value="Linkage Group LG05"/>
</dbReference>
<gene>
    <name evidence="1" type="ORF">M9H77_21374</name>
</gene>
<protein>
    <submittedName>
        <fullName evidence="1">Uncharacterized protein</fullName>
    </submittedName>
</protein>
<accession>A0ACC0AMW0</accession>
<sequence>MKVSGGEVNESLKFDGKMECHNSQRLCVILYDMHISGNNVYTLRMNNKSCNCGKWQAYTLPSSHALAVSRENDMRADTYVPYIYSRETYRRTYQSNFYSVGHKDFWRVAPYNLTFDPPNMNNERGRKQGTRFRGKMDYRNLDSPTRCTRCSMPGHNRKNYNNPGSSNV</sequence>
<name>A0ACC0AMW0_CATRO</name>